<dbReference type="STRING" id="317619.GCA_000332315_03968"/>
<organism evidence="1 2">
    <name type="scientific">Prochlorothrix hollandica PCC 9006 = CALU 1027</name>
    <dbReference type="NCBI Taxonomy" id="317619"/>
    <lineage>
        <taxon>Bacteria</taxon>
        <taxon>Bacillati</taxon>
        <taxon>Cyanobacteriota</taxon>
        <taxon>Cyanophyceae</taxon>
        <taxon>Prochlorotrichales</taxon>
        <taxon>Prochlorotrichaceae</taxon>
        <taxon>Prochlorothrix</taxon>
    </lineage>
</organism>
<proteinExistence type="predicted"/>
<evidence type="ECO:0000313" key="2">
    <source>
        <dbReference type="Proteomes" id="UP000034681"/>
    </source>
</evidence>
<comment type="caution">
    <text evidence="1">The sequence shown here is derived from an EMBL/GenBank/DDBJ whole genome shotgun (WGS) entry which is preliminary data.</text>
</comment>
<dbReference type="OrthoDB" id="510886at2"/>
<dbReference type="AlphaFoldDB" id="A0A0M2PZ28"/>
<dbReference type="InterPro" id="IPR021920">
    <property type="entry name" value="DUF3531"/>
</dbReference>
<dbReference type="Pfam" id="PF12049">
    <property type="entry name" value="DUF3531"/>
    <property type="match status" value="1"/>
</dbReference>
<dbReference type="PANTHER" id="PTHR46737:SF2">
    <property type="entry name" value="OS02G0827600 PROTEIN"/>
    <property type="match status" value="1"/>
</dbReference>
<accession>A0A0M2PZ28</accession>
<evidence type="ECO:0000313" key="1">
    <source>
        <dbReference type="EMBL" id="KKJ01405.1"/>
    </source>
</evidence>
<sequence length="150" mass="17456">MHVEFREFNPFDVWLWFEFSTVPSHAEQQYIAEALSSWFFMGKLGGFNAENLQIQDEGMEISYMHYDHDRASTSLVSLMHNMGDLEQQGQWLRCWFDLGTSDALALDILVNTLKGLSQEYVAIDRLIIGGENPDWPVPHEEQDTFYDNDQ</sequence>
<evidence type="ECO:0008006" key="3">
    <source>
        <dbReference type="Google" id="ProtNLM"/>
    </source>
</evidence>
<dbReference type="EMBL" id="AJTX02000002">
    <property type="protein sequence ID" value="KKJ01405.1"/>
    <property type="molecule type" value="Genomic_DNA"/>
</dbReference>
<gene>
    <name evidence="1" type="ORF">PROH_03445</name>
</gene>
<dbReference type="RefSeq" id="WP_016925346.1">
    <property type="nucleotide sequence ID" value="NZ_KB235941.1"/>
</dbReference>
<dbReference type="Proteomes" id="UP000034681">
    <property type="component" value="Unassembled WGS sequence"/>
</dbReference>
<dbReference type="PANTHER" id="PTHR46737">
    <property type="entry name" value="OS02G0827600 PROTEIN"/>
    <property type="match status" value="1"/>
</dbReference>
<dbReference type="eggNOG" id="ENOG5033TBS">
    <property type="taxonomic scope" value="Bacteria"/>
</dbReference>
<name>A0A0M2PZ28_PROHO</name>
<reference evidence="1" key="1">
    <citation type="submission" date="2012-04" db="EMBL/GenBank/DDBJ databases">
        <authorList>
            <person name="Borisov I.G."/>
            <person name="Ivanikova N.V."/>
            <person name="Pinevich A.V."/>
        </authorList>
    </citation>
    <scope>NUCLEOTIDE SEQUENCE</scope>
    <source>
        <strain evidence="1">CALU 1027</strain>
    </source>
</reference>
<keyword evidence="2" id="KW-1185">Reference proteome</keyword>
<protein>
    <recommendedName>
        <fullName evidence="3">DUF3531 domain-containing protein</fullName>
    </recommendedName>
</protein>